<dbReference type="InterPro" id="IPR036942">
    <property type="entry name" value="Beta-barrel_TonB_sf"/>
</dbReference>
<keyword evidence="9" id="KW-1185">Reference proteome</keyword>
<comment type="subcellular location">
    <subcellularLocation>
        <location evidence="1 7">Cell outer membrane</location>
        <topology evidence="1 7">Multi-pass membrane protein</topology>
    </subcellularLocation>
</comment>
<gene>
    <name evidence="8" type="ORF">A4A58_19730</name>
</gene>
<organism evidence="8 9">
    <name type="scientific">Tardiphaga robiniae</name>
    <dbReference type="NCBI Taxonomy" id="943830"/>
    <lineage>
        <taxon>Bacteria</taxon>
        <taxon>Pseudomonadati</taxon>
        <taxon>Pseudomonadota</taxon>
        <taxon>Alphaproteobacteria</taxon>
        <taxon>Hyphomicrobiales</taxon>
        <taxon>Nitrobacteraceae</taxon>
        <taxon>Tardiphaga</taxon>
    </lineage>
</organism>
<dbReference type="STRING" id="943830.A4A58_19730"/>
<evidence type="ECO:0000256" key="5">
    <source>
        <dbReference type="ARBA" id="ARBA00023136"/>
    </source>
</evidence>
<proteinExistence type="inferred from homology"/>
<dbReference type="PROSITE" id="PS52016">
    <property type="entry name" value="TONB_DEPENDENT_REC_3"/>
    <property type="match status" value="1"/>
</dbReference>
<dbReference type="RefSeq" id="WP_068738822.1">
    <property type="nucleotide sequence ID" value="NZ_LVYV01000056.1"/>
</dbReference>
<sequence>MPDWARVDIGARYVTALAGHPTTFRATVTNLLDKRYWVANPSGYVISGAARTALLSMTIDF</sequence>
<dbReference type="AlphaFoldDB" id="A0A161QKJ0"/>
<evidence type="ECO:0000256" key="2">
    <source>
        <dbReference type="ARBA" id="ARBA00022448"/>
    </source>
</evidence>
<dbReference type="EMBL" id="LVYV01000056">
    <property type="protein sequence ID" value="KZD20454.1"/>
    <property type="molecule type" value="Genomic_DNA"/>
</dbReference>
<comment type="similarity">
    <text evidence="7">Belongs to the TonB-dependent receptor family.</text>
</comment>
<evidence type="ECO:0000313" key="8">
    <source>
        <dbReference type="EMBL" id="KZD20454.1"/>
    </source>
</evidence>
<evidence type="ECO:0000256" key="1">
    <source>
        <dbReference type="ARBA" id="ARBA00004571"/>
    </source>
</evidence>
<evidence type="ECO:0000256" key="4">
    <source>
        <dbReference type="ARBA" id="ARBA00022692"/>
    </source>
</evidence>
<comment type="caution">
    <text evidence="8">The sequence shown here is derived from an EMBL/GenBank/DDBJ whole genome shotgun (WGS) entry which is preliminary data.</text>
</comment>
<keyword evidence="2 7" id="KW-0813">Transport</keyword>
<dbReference type="OrthoDB" id="9760333at2"/>
<dbReference type="Gene3D" id="2.40.170.20">
    <property type="entry name" value="TonB-dependent receptor, beta-barrel domain"/>
    <property type="match status" value="1"/>
</dbReference>
<keyword evidence="5 7" id="KW-0472">Membrane</keyword>
<evidence type="ECO:0000256" key="7">
    <source>
        <dbReference type="PROSITE-ProRule" id="PRU01360"/>
    </source>
</evidence>
<evidence type="ECO:0000256" key="3">
    <source>
        <dbReference type="ARBA" id="ARBA00022452"/>
    </source>
</evidence>
<protein>
    <submittedName>
        <fullName evidence="8">Uncharacterized protein</fullName>
    </submittedName>
</protein>
<keyword evidence="4 7" id="KW-0812">Transmembrane</keyword>
<dbReference type="GO" id="GO:0009279">
    <property type="term" value="C:cell outer membrane"/>
    <property type="evidence" value="ECO:0007669"/>
    <property type="project" value="UniProtKB-SubCell"/>
</dbReference>
<keyword evidence="6 7" id="KW-0998">Cell outer membrane</keyword>
<reference evidence="8 9" key="1">
    <citation type="submission" date="2016-03" db="EMBL/GenBank/DDBJ databases">
        <title>Microsymbionts genomes from the relict species Vavilovia formosa (Stev.) Fed.</title>
        <authorList>
            <person name="Kopat V."/>
            <person name="Chirak E."/>
            <person name="Kimeklis A."/>
            <person name="Andronov E."/>
        </authorList>
    </citation>
    <scope>NUCLEOTIDE SEQUENCE [LARGE SCALE GENOMIC DNA]</scope>
    <source>
        <strain evidence="8 9">Vaf07</strain>
    </source>
</reference>
<dbReference type="InterPro" id="IPR039426">
    <property type="entry name" value="TonB-dep_rcpt-like"/>
</dbReference>
<name>A0A161QKJ0_9BRAD</name>
<dbReference type="SUPFAM" id="SSF56935">
    <property type="entry name" value="Porins"/>
    <property type="match status" value="1"/>
</dbReference>
<dbReference type="Proteomes" id="UP000076574">
    <property type="component" value="Unassembled WGS sequence"/>
</dbReference>
<evidence type="ECO:0000256" key="6">
    <source>
        <dbReference type="ARBA" id="ARBA00023237"/>
    </source>
</evidence>
<keyword evidence="3 7" id="KW-1134">Transmembrane beta strand</keyword>
<accession>A0A161QKJ0</accession>
<evidence type="ECO:0000313" key="9">
    <source>
        <dbReference type="Proteomes" id="UP000076574"/>
    </source>
</evidence>